<accession>A0ABU7B887</accession>
<evidence type="ECO:0000313" key="2">
    <source>
        <dbReference type="EMBL" id="MED6246473.1"/>
    </source>
</evidence>
<keyword evidence="3" id="KW-1185">Reference proteome</keyword>
<name>A0ABU7B887_9TELE</name>
<evidence type="ECO:0000256" key="1">
    <source>
        <dbReference type="SAM" id="MobiDB-lite"/>
    </source>
</evidence>
<sequence length="112" mass="12724">MHFRGRGLSSCQTDVVDVALDIEKKLPEKRPKRTPKPFHSESAEQETLNSPDEAFRREFFLPIVDTALRSLSDRCAKMEGVYALYSFLFSMGNMRQMIRGGGGKTAREVKKP</sequence>
<dbReference type="EMBL" id="JAHUTI010043162">
    <property type="protein sequence ID" value="MED6246473.1"/>
    <property type="molecule type" value="Genomic_DNA"/>
</dbReference>
<organism evidence="2 3">
    <name type="scientific">Ataeniobius toweri</name>
    <dbReference type="NCBI Taxonomy" id="208326"/>
    <lineage>
        <taxon>Eukaryota</taxon>
        <taxon>Metazoa</taxon>
        <taxon>Chordata</taxon>
        <taxon>Craniata</taxon>
        <taxon>Vertebrata</taxon>
        <taxon>Euteleostomi</taxon>
        <taxon>Actinopterygii</taxon>
        <taxon>Neopterygii</taxon>
        <taxon>Teleostei</taxon>
        <taxon>Neoteleostei</taxon>
        <taxon>Acanthomorphata</taxon>
        <taxon>Ovalentaria</taxon>
        <taxon>Atherinomorphae</taxon>
        <taxon>Cyprinodontiformes</taxon>
        <taxon>Goodeidae</taxon>
        <taxon>Ataeniobius</taxon>
    </lineage>
</organism>
<feature type="region of interest" description="Disordered" evidence="1">
    <location>
        <begin position="24"/>
        <end position="50"/>
    </location>
</feature>
<comment type="caution">
    <text evidence="2">The sequence shown here is derived from an EMBL/GenBank/DDBJ whole genome shotgun (WGS) entry which is preliminary data.</text>
</comment>
<dbReference type="Proteomes" id="UP001345963">
    <property type="component" value="Unassembled WGS sequence"/>
</dbReference>
<evidence type="ECO:0000313" key="3">
    <source>
        <dbReference type="Proteomes" id="UP001345963"/>
    </source>
</evidence>
<protein>
    <submittedName>
        <fullName evidence="2">Uncharacterized protein</fullName>
    </submittedName>
</protein>
<reference evidence="2 3" key="1">
    <citation type="submission" date="2021-07" db="EMBL/GenBank/DDBJ databases">
        <authorList>
            <person name="Palmer J.M."/>
        </authorList>
    </citation>
    <scope>NUCLEOTIDE SEQUENCE [LARGE SCALE GENOMIC DNA]</scope>
    <source>
        <strain evidence="2 3">AT_MEX2019</strain>
        <tissue evidence="2">Muscle</tissue>
    </source>
</reference>
<proteinExistence type="predicted"/>
<gene>
    <name evidence="2" type="ORF">ATANTOWER_018433</name>
</gene>